<dbReference type="GO" id="GO:0003676">
    <property type="term" value="F:nucleic acid binding"/>
    <property type="evidence" value="ECO:0007669"/>
    <property type="project" value="InterPro"/>
</dbReference>
<dbReference type="OrthoDB" id="8026949at2759"/>
<dbReference type="AlphaFoldDB" id="A0A8S4QXN1"/>
<protein>
    <submittedName>
        <fullName evidence="3">Jg25640 protein</fullName>
    </submittedName>
</protein>
<keyword evidence="1" id="KW-0863">Zinc-finger</keyword>
<reference evidence="3" key="1">
    <citation type="submission" date="2022-03" db="EMBL/GenBank/DDBJ databases">
        <authorList>
            <person name="Lindestad O."/>
        </authorList>
    </citation>
    <scope>NUCLEOTIDE SEQUENCE</scope>
</reference>
<dbReference type="Gene3D" id="4.10.60.10">
    <property type="entry name" value="Zinc finger, CCHC-type"/>
    <property type="match status" value="1"/>
</dbReference>
<dbReference type="GO" id="GO:0008270">
    <property type="term" value="F:zinc ion binding"/>
    <property type="evidence" value="ECO:0007669"/>
    <property type="project" value="UniProtKB-KW"/>
</dbReference>
<dbReference type="InterPro" id="IPR001878">
    <property type="entry name" value="Znf_CCHC"/>
</dbReference>
<comment type="caution">
    <text evidence="3">The sequence shown here is derived from an EMBL/GenBank/DDBJ whole genome shotgun (WGS) entry which is preliminary data.</text>
</comment>
<sequence length="290" mass="33382">MRGLPALYREYAQDVVDPEHVVEVRKDLVARQQHLGPVAVASRDADPEDHLRGMICRQEVEAAINLQNKEKFTNNNVVPEFDPKSKNQTIDTWLNKVKECSEIYGWDSKQTTHYALPKLVGTAKKWYEGQPSVLHTWDEWAQKLKSAFPSYENYGHLLTEMLAKRAKFGEDLEEYFYEKLIALNRCGIVGRNAIDCIVYGIDDRSVRYGAEAVGFEDVDKLLGYLRGVKHERSDKKSSRPVAETLRKSVKNDLGRVIKCFNCHETGHVISGCKKNYRKVPKMQTYWARRS</sequence>
<dbReference type="SUPFAM" id="SSF57756">
    <property type="entry name" value="Retrovirus zinc finger-like domains"/>
    <property type="match status" value="1"/>
</dbReference>
<keyword evidence="4" id="KW-1185">Reference proteome</keyword>
<feature type="domain" description="CCHC-type" evidence="2">
    <location>
        <begin position="258"/>
        <end position="274"/>
    </location>
</feature>
<organism evidence="3 4">
    <name type="scientific">Pararge aegeria aegeria</name>
    <dbReference type="NCBI Taxonomy" id="348720"/>
    <lineage>
        <taxon>Eukaryota</taxon>
        <taxon>Metazoa</taxon>
        <taxon>Ecdysozoa</taxon>
        <taxon>Arthropoda</taxon>
        <taxon>Hexapoda</taxon>
        <taxon>Insecta</taxon>
        <taxon>Pterygota</taxon>
        <taxon>Neoptera</taxon>
        <taxon>Endopterygota</taxon>
        <taxon>Lepidoptera</taxon>
        <taxon>Glossata</taxon>
        <taxon>Ditrysia</taxon>
        <taxon>Papilionoidea</taxon>
        <taxon>Nymphalidae</taxon>
        <taxon>Satyrinae</taxon>
        <taxon>Satyrini</taxon>
        <taxon>Parargina</taxon>
        <taxon>Pararge</taxon>
    </lineage>
</organism>
<evidence type="ECO:0000313" key="4">
    <source>
        <dbReference type="Proteomes" id="UP000838756"/>
    </source>
</evidence>
<evidence type="ECO:0000259" key="2">
    <source>
        <dbReference type="PROSITE" id="PS50158"/>
    </source>
</evidence>
<evidence type="ECO:0000256" key="1">
    <source>
        <dbReference type="PROSITE-ProRule" id="PRU00047"/>
    </source>
</evidence>
<dbReference type="PROSITE" id="PS50158">
    <property type="entry name" value="ZF_CCHC"/>
    <property type="match status" value="1"/>
</dbReference>
<proteinExistence type="predicted"/>
<dbReference type="Proteomes" id="UP000838756">
    <property type="component" value="Unassembled WGS sequence"/>
</dbReference>
<dbReference type="InterPro" id="IPR036875">
    <property type="entry name" value="Znf_CCHC_sf"/>
</dbReference>
<keyword evidence="1" id="KW-0862">Zinc</keyword>
<gene>
    <name evidence="3" type="primary">jg25640</name>
    <name evidence="3" type="ORF">PAEG_LOCUS6659</name>
</gene>
<accession>A0A8S4QXN1</accession>
<evidence type="ECO:0000313" key="3">
    <source>
        <dbReference type="EMBL" id="CAH2220928.1"/>
    </source>
</evidence>
<dbReference type="EMBL" id="CAKXAJ010020244">
    <property type="protein sequence ID" value="CAH2220928.1"/>
    <property type="molecule type" value="Genomic_DNA"/>
</dbReference>
<keyword evidence="1" id="KW-0479">Metal-binding</keyword>
<name>A0A8S4QXN1_9NEOP</name>